<dbReference type="Pfam" id="PF08911">
    <property type="entry name" value="NUP50"/>
    <property type="match status" value="1"/>
</dbReference>
<dbReference type="SMART" id="SM00160">
    <property type="entry name" value="RanBD"/>
    <property type="match status" value="1"/>
</dbReference>
<evidence type="ECO:0000256" key="3">
    <source>
        <dbReference type="ARBA" id="ARBA00022737"/>
    </source>
</evidence>
<comment type="caution">
    <text evidence="12">The sequence shown here is derived from an EMBL/GenBank/DDBJ whole genome shotgun (WGS) entry which is preliminary data.</text>
</comment>
<gene>
    <name evidence="12" type="ORF">PR048_025842</name>
</gene>
<evidence type="ECO:0000256" key="6">
    <source>
        <dbReference type="ARBA" id="ARBA00022990"/>
    </source>
</evidence>
<dbReference type="PANTHER" id="PTHR23138">
    <property type="entry name" value="RAN BINDING PROTEIN"/>
    <property type="match status" value="1"/>
</dbReference>
<keyword evidence="8" id="KW-0906">Nuclear pore complex</keyword>
<sequence length="602" mass="64618">MSKRMSTTKLDHENWDEEEPPEEAGTFSSASTEVLKKRVILKAQRRKPTGSGESGTPAVPNIFQNIKLTSNSSAPPPSLSFLGKNANETPKTESPLSKPQPSFVFSSTTSTAEAPSKPGEAKFSFTSTKPAPVTVSESPSMKTSSKSDANSSFVTPKSPASAPTVEITTALKPEVSSTFASLNSPSSASAVETTMAPGSTTNAYRTKKNMKTSAVTSTTDGTKPAMPPPQSLFGNIFGNSIVSAEVACEKTKNRTDTGQFSFTSGAKKNEAFAEFTNKLQSTENENKNADPPSPNGFIDKDKYYLMLKGLNNSVANWIKENVDKNPHCILTPIFSDYITHLNDIKAKYGKVRTGTVSDKNESVPTNVLVSSRDQDKDKAPPGTFMVNGKDKEQGTRFILPLPPGSVPSLKAPVDKPQVSTPFSFSAFISQKTSPKPEMTTQSLLPAADKPAEPASSSSNLQATMESKSDKTEENYDDDDTESPEPTPTPVVEEGAVYSKRCKVFVKKSGSYQDRGVGTAFIKPVVDNTKTQLIVRADTVLGNVLLNTLISSAVPIQRLGPNNVAVVCVPTPDEKPPPTTVLLRVKTTADAEELYEKLSSYKK</sequence>
<reference evidence="12 13" key="1">
    <citation type="submission" date="2023-02" db="EMBL/GenBank/DDBJ databases">
        <title>LHISI_Scaffold_Assembly.</title>
        <authorList>
            <person name="Stuart O.P."/>
            <person name="Cleave R."/>
            <person name="Magrath M.J.L."/>
            <person name="Mikheyev A.S."/>
        </authorList>
    </citation>
    <scope>NUCLEOTIDE SEQUENCE [LARGE SCALE GENOMIC DNA]</scope>
    <source>
        <strain evidence="12">Daus_M_001</strain>
        <tissue evidence="12">Leg muscle</tissue>
    </source>
</reference>
<keyword evidence="6" id="KW-0007">Acetylation</keyword>
<dbReference type="Gene3D" id="2.30.29.30">
    <property type="entry name" value="Pleckstrin-homology domain (PH domain)/Phosphotyrosine-binding domain (PTB)"/>
    <property type="match status" value="1"/>
</dbReference>
<evidence type="ECO:0000256" key="4">
    <source>
        <dbReference type="ARBA" id="ARBA00022816"/>
    </source>
</evidence>
<keyword evidence="3" id="KW-0677">Repeat</keyword>
<dbReference type="SUPFAM" id="SSF50729">
    <property type="entry name" value="PH domain-like"/>
    <property type="match status" value="1"/>
</dbReference>
<proteinExistence type="predicted"/>
<feature type="compositionally biased region" description="Low complexity" evidence="10">
    <location>
        <begin position="136"/>
        <end position="147"/>
    </location>
</feature>
<evidence type="ECO:0000256" key="5">
    <source>
        <dbReference type="ARBA" id="ARBA00022927"/>
    </source>
</evidence>
<keyword evidence="2" id="KW-0813">Transport</keyword>
<keyword evidence="4" id="KW-0509">mRNA transport</keyword>
<keyword evidence="9" id="KW-0539">Nucleus</keyword>
<evidence type="ECO:0000256" key="1">
    <source>
        <dbReference type="ARBA" id="ARBA00004567"/>
    </source>
</evidence>
<evidence type="ECO:0000256" key="8">
    <source>
        <dbReference type="ARBA" id="ARBA00023132"/>
    </source>
</evidence>
<dbReference type="PROSITE" id="PS50196">
    <property type="entry name" value="RANBD1"/>
    <property type="match status" value="1"/>
</dbReference>
<keyword evidence="13" id="KW-1185">Reference proteome</keyword>
<feature type="region of interest" description="Disordered" evidence="10">
    <location>
        <begin position="429"/>
        <end position="493"/>
    </location>
</feature>
<keyword evidence="7" id="KW-0811">Translocation</keyword>
<dbReference type="Proteomes" id="UP001159363">
    <property type="component" value="Chromosome 10"/>
</dbReference>
<evidence type="ECO:0000256" key="9">
    <source>
        <dbReference type="ARBA" id="ARBA00023242"/>
    </source>
</evidence>
<evidence type="ECO:0000259" key="11">
    <source>
        <dbReference type="PROSITE" id="PS50196"/>
    </source>
</evidence>
<name>A0ABQ9GJP3_9NEOP</name>
<feature type="compositionally biased region" description="Polar residues" evidence="10">
    <location>
        <begin position="454"/>
        <end position="465"/>
    </location>
</feature>
<dbReference type="InterPro" id="IPR011993">
    <property type="entry name" value="PH-like_dom_sf"/>
</dbReference>
<protein>
    <recommendedName>
        <fullName evidence="11">RanBD1 domain-containing protein</fullName>
    </recommendedName>
</protein>
<organism evidence="12 13">
    <name type="scientific">Dryococelus australis</name>
    <dbReference type="NCBI Taxonomy" id="614101"/>
    <lineage>
        <taxon>Eukaryota</taxon>
        <taxon>Metazoa</taxon>
        <taxon>Ecdysozoa</taxon>
        <taxon>Arthropoda</taxon>
        <taxon>Hexapoda</taxon>
        <taxon>Insecta</taxon>
        <taxon>Pterygota</taxon>
        <taxon>Neoptera</taxon>
        <taxon>Polyneoptera</taxon>
        <taxon>Phasmatodea</taxon>
        <taxon>Verophasmatodea</taxon>
        <taxon>Anareolatae</taxon>
        <taxon>Phasmatidae</taxon>
        <taxon>Eurycanthinae</taxon>
        <taxon>Dryococelus</taxon>
    </lineage>
</organism>
<evidence type="ECO:0000256" key="7">
    <source>
        <dbReference type="ARBA" id="ARBA00023010"/>
    </source>
</evidence>
<feature type="compositionally biased region" description="Basic residues" evidence="10">
    <location>
        <begin position="37"/>
        <end position="48"/>
    </location>
</feature>
<dbReference type="PANTHER" id="PTHR23138:SF141">
    <property type="entry name" value="NUCLEAR PORE COMPLEX PROTEIN NUP50"/>
    <property type="match status" value="1"/>
</dbReference>
<feature type="region of interest" description="Disordered" evidence="10">
    <location>
        <begin position="179"/>
        <end position="203"/>
    </location>
</feature>
<evidence type="ECO:0000313" key="13">
    <source>
        <dbReference type="Proteomes" id="UP001159363"/>
    </source>
</evidence>
<feature type="domain" description="RanBD1" evidence="11">
    <location>
        <begin position="492"/>
        <end position="602"/>
    </location>
</feature>
<feature type="region of interest" description="Disordered" evidence="10">
    <location>
        <begin position="371"/>
        <end position="393"/>
    </location>
</feature>
<evidence type="ECO:0000313" key="12">
    <source>
        <dbReference type="EMBL" id="KAJ8872240.1"/>
    </source>
</evidence>
<feature type="compositionally biased region" description="Polar residues" evidence="10">
    <location>
        <begin position="62"/>
        <end position="73"/>
    </location>
</feature>
<comment type="subcellular location">
    <subcellularLocation>
        <location evidence="1">Nucleus</location>
        <location evidence="1">Nuclear pore complex</location>
    </subcellularLocation>
</comment>
<dbReference type="InterPro" id="IPR015007">
    <property type="entry name" value="NUP2/50/61"/>
</dbReference>
<feature type="compositionally biased region" description="Polar residues" evidence="10">
    <location>
        <begin position="429"/>
        <end position="443"/>
    </location>
</feature>
<dbReference type="InterPro" id="IPR045255">
    <property type="entry name" value="RanBP1-like"/>
</dbReference>
<feature type="region of interest" description="Disordered" evidence="10">
    <location>
        <begin position="1"/>
        <end position="162"/>
    </location>
</feature>
<dbReference type="CDD" id="cd13170">
    <property type="entry name" value="RanBD_NUP50"/>
    <property type="match status" value="1"/>
</dbReference>
<keyword evidence="5" id="KW-0653">Protein transport</keyword>
<accession>A0ABQ9GJP3</accession>
<evidence type="ECO:0000256" key="10">
    <source>
        <dbReference type="SAM" id="MobiDB-lite"/>
    </source>
</evidence>
<feature type="compositionally biased region" description="Polar residues" evidence="10">
    <location>
        <begin position="86"/>
        <end position="113"/>
    </location>
</feature>
<evidence type="ECO:0000256" key="2">
    <source>
        <dbReference type="ARBA" id="ARBA00022448"/>
    </source>
</evidence>
<dbReference type="EMBL" id="JARBHB010000011">
    <property type="protein sequence ID" value="KAJ8872240.1"/>
    <property type="molecule type" value="Genomic_DNA"/>
</dbReference>
<dbReference type="InterPro" id="IPR000156">
    <property type="entry name" value="Ran_bind_dom"/>
</dbReference>
<dbReference type="Pfam" id="PF00638">
    <property type="entry name" value="Ran_BP1"/>
    <property type="match status" value="1"/>
</dbReference>